<keyword evidence="3" id="KW-0001">2Fe-2S</keyword>
<dbReference type="InterPro" id="IPR006058">
    <property type="entry name" value="2Fe2S_fd_BS"/>
</dbReference>
<evidence type="ECO:0000256" key="2">
    <source>
        <dbReference type="ARBA" id="ARBA00022630"/>
    </source>
</evidence>
<sequence>MRQVAPARPRTRTDELAMVVRQLRWEAVGVVSVELAAADGGDLPPWRPGAHIELVLPTGIARQYSLCGSVADRSRYRVGVLRERGSRGGSEYVHAFLRPGQPVRVRGPRDNFGFRPEPAYLFIAGGIGITPILPMVREAVRRGVPWRLAYGGRTAASMAFLDELAPHRAHVWRYPKDEAGRMPLDDWLARPRPGTALYACGPESLLTAIEEGSAHWDPGTVRMERFAARPRPAGPRSEVEVVCARSKATVTVPGDRSILSALEAAGVPVVGSCREGVCGTCETRVLDGEPEHLDDILSADERAAGDRMYPCVSRARGRRLVLDV</sequence>
<evidence type="ECO:0000256" key="7">
    <source>
        <dbReference type="ARBA" id="ARBA00023014"/>
    </source>
</evidence>
<dbReference type="Pfam" id="PF00111">
    <property type="entry name" value="Fer2"/>
    <property type="match status" value="1"/>
</dbReference>
<evidence type="ECO:0000256" key="4">
    <source>
        <dbReference type="ARBA" id="ARBA00022723"/>
    </source>
</evidence>
<dbReference type="InterPro" id="IPR001433">
    <property type="entry name" value="OxRdtase_FAD/NAD-bd"/>
</dbReference>
<dbReference type="InterPro" id="IPR036010">
    <property type="entry name" value="2Fe-2S_ferredoxin-like_sf"/>
</dbReference>
<dbReference type="SUPFAM" id="SSF63380">
    <property type="entry name" value="Riboflavin synthase domain-like"/>
    <property type="match status" value="1"/>
</dbReference>
<protein>
    <submittedName>
        <fullName evidence="10">Oxidoreductase</fullName>
    </submittedName>
</protein>
<dbReference type="EMBL" id="CP054929">
    <property type="protein sequence ID" value="QKW53323.1"/>
    <property type="molecule type" value="Genomic_DNA"/>
</dbReference>
<dbReference type="PROSITE" id="PS51085">
    <property type="entry name" value="2FE2S_FER_2"/>
    <property type="match status" value="1"/>
</dbReference>
<keyword evidence="6" id="KW-0408">Iron</keyword>
<dbReference type="InterPro" id="IPR017938">
    <property type="entry name" value="Riboflavin_synthase-like_b-brl"/>
</dbReference>
<evidence type="ECO:0000259" key="8">
    <source>
        <dbReference type="PROSITE" id="PS51085"/>
    </source>
</evidence>
<dbReference type="AlphaFoldDB" id="A0A7H8NFS3"/>
<dbReference type="Gene3D" id="3.10.20.30">
    <property type="match status" value="1"/>
</dbReference>
<feature type="domain" description="FAD-binding FR-type" evidence="9">
    <location>
        <begin position="9"/>
        <end position="115"/>
    </location>
</feature>
<dbReference type="Pfam" id="PF00175">
    <property type="entry name" value="NAD_binding_1"/>
    <property type="match status" value="1"/>
</dbReference>
<feature type="domain" description="2Fe-2S ferredoxin-type" evidence="8">
    <location>
        <begin position="237"/>
        <end position="324"/>
    </location>
</feature>
<keyword evidence="2" id="KW-0285">Flavoprotein</keyword>
<evidence type="ECO:0000256" key="3">
    <source>
        <dbReference type="ARBA" id="ARBA00022714"/>
    </source>
</evidence>
<dbReference type="Gene3D" id="2.40.30.10">
    <property type="entry name" value="Translation factors"/>
    <property type="match status" value="1"/>
</dbReference>
<keyword evidence="11" id="KW-1185">Reference proteome</keyword>
<dbReference type="SUPFAM" id="SSF52343">
    <property type="entry name" value="Ferredoxin reductase-like, C-terminal NADP-linked domain"/>
    <property type="match status" value="1"/>
</dbReference>
<keyword evidence="7" id="KW-0411">Iron-sulfur</keyword>
<evidence type="ECO:0000259" key="9">
    <source>
        <dbReference type="PROSITE" id="PS51384"/>
    </source>
</evidence>
<dbReference type="Proteomes" id="UP000509303">
    <property type="component" value="Chromosome"/>
</dbReference>
<gene>
    <name evidence="10" type="ORF">HUT08_31515</name>
</gene>
<dbReference type="SUPFAM" id="SSF54292">
    <property type="entry name" value="2Fe-2S ferredoxin-like"/>
    <property type="match status" value="1"/>
</dbReference>
<evidence type="ECO:0000256" key="5">
    <source>
        <dbReference type="ARBA" id="ARBA00023002"/>
    </source>
</evidence>
<dbReference type="PROSITE" id="PS51384">
    <property type="entry name" value="FAD_FR"/>
    <property type="match status" value="1"/>
</dbReference>
<name>A0A7H8NFS3_9ACTN</name>
<evidence type="ECO:0000313" key="11">
    <source>
        <dbReference type="Proteomes" id="UP000509303"/>
    </source>
</evidence>
<dbReference type="PANTHER" id="PTHR47354:SF1">
    <property type="entry name" value="CARNITINE MONOOXYGENASE REDUCTASE SUBUNIT"/>
    <property type="match status" value="1"/>
</dbReference>
<evidence type="ECO:0000256" key="1">
    <source>
        <dbReference type="ARBA" id="ARBA00001974"/>
    </source>
</evidence>
<dbReference type="CDD" id="cd06185">
    <property type="entry name" value="PDR_like"/>
    <property type="match status" value="1"/>
</dbReference>
<proteinExistence type="predicted"/>
<dbReference type="GO" id="GO:0016491">
    <property type="term" value="F:oxidoreductase activity"/>
    <property type="evidence" value="ECO:0007669"/>
    <property type="project" value="UniProtKB-KW"/>
</dbReference>
<accession>A0A7H8NFS3</accession>
<comment type="cofactor">
    <cofactor evidence="1">
        <name>FAD</name>
        <dbReference type="ChEBI" id="CHEBI:57692"/>
    </cofactor>
</comment>
<dbReference type="RefSeq" id="WP_176165030.1">
    <property type="nucleotide sequence ID" value="NZ_CP054929.1"/>
</dbReference>
<dbReference type="PROSITE" id="PS00197">
    <property type="entry name" value="2FE2S_FER_1"/>
    <property type="match status" value="1"/>
</dbReference>
<evidence type="ECO:0000313" key="10">
    <source>
        <dbReference type="EMBL" id="QKW53323.1"/>
    </source>
</evidence>
<dbReference type="Gene3D" id="3.40.50.80">
    <property type="entry name" value="Nucleotide-binding domain of ferredoxin-NADP reductase (FNR) module"/>
    <property type="match status" value="1"/>
</dbReference>
<organism evidence="10 11">
    <name type="scientific">Streptomyces buecherae</name>
    <dbReference type="NCBI Taxonomy" id="2763006"/>
    <lineage>
        <taxon>Bacteria</taxon>
        <taxon>Bacillati</taxon>
        <taxon>Actinomycetota</taxon>
        <taxon>Actinomycetes</taxon>
        <taxon>Kitasatosporales</taxon>
        <taxon>Streptomycetaceae</taxon>
        <taxon>Streptomyces</taxon>
    </lineage>
</organism>
<reference evidence="10 11" key="1">
    <citation type="submission" date="2020-06" db="EMBL/GenBank/DDBJ databases">
        <title>Genome mining for natural products.</title>
        <authorList>
            <person name="Zhang B."/>
            <person name="Shi J."/>
            <person name="Ge H."/>
        </authorList>
    </citation>
    <scope>NUCLEOTIDE SEQUENCE [LARGE SCALE GENOMIC DNA]</scope>
    <source>
        <strain evidence="10 11">NA00687</strain>
    </source>
</reference>
<dbReference type="GO" id="GO:0051537">
    <property type="term" value="F:2 iron, 2 sulfur cluster binding"/>
    <property type="evidence" value="ECO:0007669"/>
    <property type="project" value="UniProtKB-KW"/>
</dbReference>
<dbReference type="InterPro" id="IPR050415">
    <property type="entry name" value="MRET"/>
</dbReference>
<dbReference type="InterPro" id="IPR039261">
    <property type="entry name" value="FNR_nucleotide-bd"/>
</dbReference>
<dbReference type="PANTHER" id="PTHR47354">
    <property type="entry name" value="NADH OXIDOREDUCTASE HCR"/>
    <property type="match status" value="1"/>
</dbReference>
<dbReference type="PRINTS" id="PR00409">
    <property type="entry name" value="PHDIOXRDTASE"/>
</dbReference>
<evidence type="ECO:0000256" key="6">
    <source>
        <dbReference type="ARBA" id="ARBA00023004"/>
    </source>
</evidence>
<dbReference type="InterPro" id="IPR001041">
    <property type="entry name" value="2Fe-2S_ferredoxin-type"/>
</dbReference>
<keyword evidence="4" id="KW-0479">Metal-binding</keyword>
<dbReference type="CDD" id="cd00207">
    <property type="entry name" value="fer2"/>
    <property type="match status" value="1"/>
</dbReference>
<dbReference type="GO" id="GO:0046872">
    <property type="term" value="F:metal ion binding"/>
    <property type="evidence" value="ECO:0007669"/>
    <property type="project" value="UniProtKB-KW"/>
</dbReference>
<dbReference type="InterPro" id="IPR012675">
    <property type="entry name" value="Beta-grasp_dom_sf"/>
</dbReference>
<dbReference type="InterPro" id="IPR017927">
    <property type="entry name" value="FAD-bd_FR_type"/>
</dbReference>
<keyword evidence="5" id="KW-0560">Oxidoreductase</keyword>